<comment type="caution">
    <text evidence="12">The sequence shown here is derived from an EMBL/GenBank/DDBJ whole genome shotgun (WGS) entry which is preliminary data.</text>
</comment>
<dbReference type="AlphaFoldDB" id="A0A7X0HEN4"/>
<dbReference type="GO" id="GO:0030245">
    <property type="term" value="P:cellulose catabolic process"/>
    <property type="evidence" value="ECO:0007669"/>
    <property type="project" value="UniProtKB-KW"/>
</dbReference>
<dbReference type="PANTHER" id="PTHR34876:SF4">
    <property type="entry name" value="1,4-BETA-D-GLUCAN CELLOBIOHYDROLASE C-RELATED"/>
    <property type="match status" value="1"/>
</dbReference>
<dbReference type="Gene3D" id="3.20.20.40">
    <property type="entry name" value="1, 4-beta cellobiohydrolase"/>
    <property type="match status" value="1"/>
</dbReference>
<keyword evidence="2 9" id="KW-0378">Hydrolase</keyword>
<feature type="region of interest" description="Disordered" evidence="10">
    <location>
        <begin position="1"/>
        <end position="70"/>
    </location>
</feature>
<feature type="compositionally biased region" description="Basic residues" evidence="10">
    <location>
        <begin position="56"/>
        <end position="67"/>
    </location>
</feature>
<dbReference type="SUPFAM" id="SSF51989">
    <property type="entry name" value="Glycosyl hydrolases family 6, cellulases"/>
    <property type="match status" value="1"/>
</dbReference>
<protein>
    <recommendedName>
        <fullName evidence="9">Glucanase</fullName>
        <ecNumber evidence="9">3.2.1.-</ecNumber>
    </recommendedName>
</protein>
<keyword evidence="11" id="KW-1133">Transmembrane helix</keyword>
<evidence type="ECO:0000313" key="12">
    <source>
        <dbReference type="EMBL" id="MBB6436247.1"/>
    </source>
</evidence>
<feature type="compositionally biased region" description="Low complexity" evidence="10">
    <location>
        <begin position="123"/>
        <end position="147"/>
    </location>
</feature>
<dbReference type="InterPro" id="IPR036434">
    <property type="entry name" value="Beta_cellobiohydrolase_sf"/>
</dbReference>
<keyword evidence="5 9" id="KW-0119">Carbohydrate metabolism</keyword>
<feature type="transmembrane region" description="Helical" evidence="11">
    <location>
        <begin position="70"/>
        <end position="93"/>
    </location>
</feature>
<evidence type="ECO:0000313" key="13">
    <source>
        <dbReference type="Proteomes" id="UP000540423"/>
    </source>
</evidence>
<keyword evidence="13" id="KW-1185">Reference proteome</keyword>
<organism evidence="12 13">
    <name type="scientific">Streptomyces candidus</name>
    <dbReference type="NCBI Taxonomy" id="67283"/>
    <lineage>
        <taxon>Bacteria</taxon>
        <taxon>Bacillati</taxon>
        <taxon>Actinomycetota</taxon>
        <taxon>Actinomycetes</taxon>
        <taxon>Kitasatosporales</taxon>
        <taxon>Streptomycetaceae</taxon>
        <taxon>Streptomyces</taxon>
    </lineage>
</organism>
<evidence type="ECO:0000256" key="1">
    <source>
        <dbReference type="ARBA" id="ARBA00022729"/>
    </source>
</evidence>
<keyword evidence="1" id="KW-0732">Signal</keyword>
<dbReference type="PROSITE" id="PS00656">
    <property type="entry name" value="GLYCOSYL_HYDROL_F6_2"/>
    <property type="match status" value="1"/>
</dbReference>
<evidence type="ECO:0000256" key="4">
    <source>
        <dbReference type="ARBA" id="ARBA00023157"/>
    </source>
</evidence>
<reference evidence="12 13" key="1">
    <citation type="submission" date="2020-08" db="EMBL/GenBank/DDBJ databases">
        <title>Genomic Encyclopedia of Type Strains, Phase IV (KMG-IV): sequencing the most valuable type-strain genomes for metagenomic binning, comparative biology and taxonomic classification.</title>
        <authorList>
            <person name="Goeker M."/>
        </authorList>
    </citation>
    <scope>NUCLEOTIDE SEQUENCE [LARGE SCALE GENOMIC DNA]</scope>
    <source>
        <strain evidence="12 13">DSM 40141</strain>
    </source>
</reference>
<evidence type="ECO:0000256" key="10">
    <source>
        <dbReference type="SAM" id="MobiDB-lite"/>
    </source>
</evidence>
<proteinExistence type="inferred from homology"/>
<evidence type="ECO:0000256" key="8">
    <source>
        <dbReference type="PROSITE-ProRule" id="PRU10057"/>
    </source>
</evidence>
<accession>A0A7X0HEN4</accession>
<dbReference type="Proteomes" id="UP000540423">
    <property type="component" value="Unassembled WGS sequence"/>
</dbReference>
<dbReference type="EC" id="3.2.1.-" evidence="9"/>
<dbReference type="Pfam" id="PF01341">
    <property type="entry name" value="Glyco_hydro_6"/>
    <property type="match status" value="1"/>
</dbReference>
<evidence type="ECO:0000256" key="2">
    <source>
        <dbReference type="ARBA" id="ARBA00022801"/>
    </source>
</evidence>
<dbReference type="PRINTS" id="PR00733">
    <property type="entry name" value="GLHYDRLASE6"/>
</dbReference>
<dbReference type="EMBL" id="JACHEM010000006">
    <property type="protein sequence ID" value="MBB6436247.1"/>
    <property type="molecule type" value="Genomic_DNA"/>
</dbReference>
<dbReference type="InterPro" id="IPR001524">
    <property type="entry name" value="Glyco_hydro_6_CS"/>
</dbReference>
<keyword evidence="11" id="KW-0472">Membrane</keyword>
<dbReference type="InterPro" id="IPR016288">
    <property type="entry name" value="Beta_cellobiohydrolase"/>
</dbReference>
<evidence type="ECO:0000256" key="6">
    <source>
        <dbReference type="ARBA" id="ARBA00023295"/>
    </source>
</evidence>
<dbReference type="PANTHER" id="PTHR34876">
    <property type="match status" value="1"/>
</dbReference>
<sequence length="453" mass="46615">MSGIRGQRRKNRVEGRRGDSRSDHGGDNGRRDDGGAFPLAAEQVLTGPLAGEGRAARRGRGRGRKRVNGGALRGAMAVVASAVVAVGTVTGVVSATSGERERATAAPEITKTPDMPPLPGAPTPSATTASPSASISASATATKRPAPTKTPPPAAKKPPARQQSAPVSANLYLHPQSQVLDWVRAHRGDPRHALIQAKIAAQPAAVWFAEYKPSTITNEVRKVTAGAAAAGRVPVVVPYAIPERDCGGASQGGAPDFGSYDSWIRSFGAGLGKGDVIVILEPDAIAQTDCLNDAQRATRFAALSRAGKALRAANPNARVYFDAGHSGWHAASKMAGYLRQAGAATNSDGIFTNVSNFHRTADEVAYARQVLSALGGPSSLGAVIDTSRNGNGAPAAGQWCDPAGRALGRPPTTRTGTSRIDAYLWVKLPGESDGCKGAAGSFTPDYAVDLANG</sequence>
<evidence type="ECO:0000256" key="11">
    <source>
        <dbReference type="SAM" id="Phobius"/>
    </source>
</evidence>
<feature type="active site" description="Proton donor" evidence="8">
    <location>
        <position position="283"/>
    </location>
</feature>
<comment type="similarity">
    <text evidence="9">Belongs to the glycosyl hydrolase family 6.</text>
</comment>
<keyword evidence="7 9" id="KW-0624">Polysaccharide degradation</keyword>
<evidence type="ECO:0000256" key="3">
    <source>
        <dbReference type="ARBA" id="ARBA00023001"/>
    </source>
</evidence>
<keyword evidence="11" id="KW-0812">Transmembrane</keyword>
<feature type="region of interest" description="Disordered" evidence="10">
    <location>
        <begin position="96"/>
        <end position="166"/>
    </location>
</feature>
<keyword evidence="4" id="KW-1015">Disulfide bond</keyword>
<evidence type="ECO:0000256" key="9">
    <source>
        <dbReference type="RuleBase" id="RU361186"/>
    </source>
</evidence>
<keyword evidence="6 9" id="KW-0326">Glycosidase</keyword>
<keyword evidence="3 9" id="KW-0136">Cellulose degradation</keyword>
<name>A0A7X0HEN4_9ACTN</name>
<dbReference type="GO" id="GO:0004553">
    <property type="term" value="F:hydrolase activity, hydrolyzing O-glycosyl compounds"/>
    <property type="evidence" value="ECO:0007669"/>
    <property type="project" value="InterPro"/>
</dbReference>
<evidence type="ECO:0000256" key="7">
    <source>
        <dbReference type="ARBA" id="ARBA00023326"/>
    </source>
</evidence>
<gene>
    <name evidence="12" type="ORF">HNQ79_002711</name>
</gene>
<evidence type="ECO:0000256" key="5">
    <source>
        <dbReference type="ARBA" id="ARBA00023277"/>
    </source>
</evidence>
<feature type="compositionally biased region" description="Basic and acidic residues" evidence="10">
    <location>
        <begin position="12"/>
        <end position="34"/>
    </location>
</feature>
<feature type="compositionally biased region" description="Basic residues" evidence="10">
    <location>
        <begin position="1"/>
        <end position="11"/>
    </location>
</feature>